<gene>
    <name evidence="3" type="ORF">GLOIN_2v1721597</name>
</gene>
<feature type="transmembrane region" description="Helical" evidence="1">
    <location>
        <begin position="126"/>
        <end position="150"/>
    </location>
</feature>
<evidence type="ECO:0000256" key="1">
    <source>
        <dbReference type="SAM" id="Phobius"/>
    </source>
</evidence>
<reference evidence="3 4" key="1">
    <citation type="journal article" date="2013" name="Proc. Natl. Acad. Sci. U.S.A.">
        <title>Genome of an arbuscular mycorrhizal fungus provides insight into the oldest plant symbiosis.</title>
        <authorList>
            <person name="Tisserant E."/>
            <person name="Malbreil M."/>
            <person name="Kuo A."/>
            <person name="Kohler A."/>
            <person name="Symeonidi A."/>
            <person name="Balestrini R."/>
            <person name="Charron P."/>
            <person name="Duensing N."/>
            <person name="Frei Dit Frey N."/>
            <person name="Gianinazzi-Pearson V."/>
            <person name="Gilbert L.B."/>
            <person name="Handa Y."/>
            <person name="Herr J.R."/>
            <person name="Hijri M."/>
            <person name="Koul R."/>
            <person name="Kawaguchi M."/>
            <person name="Krajinski F."/>
            <person name="Lammers P.J."/>
            <person name="Masclaux F.G."/>
            <person name="Murat C."/>
            <person name="Morin E."/>
            <person name="Ndikumana S."/>
            <person name="Pagni M."/>
            <person name="Petitpierre D."/>
            <person name="Requena N."/>
            <person name="Rosikiewicz P."/>
            <person name="Riley R."/>
            <person name="Saito K."/>
            <person name="San Clemente H."/>
            <person name="Shapiro H."/>
            <person name="van Tuinen D."/>
            <person name="Becard G."/>
            <person name="Bonfante P."/>
            <person name="Paszkowski U."/>
            <person name="Shachar-Hill Y.Y."/>
            <person name="Tuskan G.A."/>
            <person name="Young P.W."/>
            <person name="Sanders I.R."/>
            <person name="Henrissat B."/>
            <person name="Rensing S.A."/>
            <person name="Grigoriev I.V."/>
            <person name="Corradi N."/>
            <person name="Roux C."/>
            <person name="Martin F."/>
        </authorList>
    </citation>
    <scope>NUCLEOTIDE SEQUENCE [LARGE SCALE GENOMIC DNA]</scope>
    <source>
        <strain evidence="3 4">DAOM 197198</strain>
    </source>
</reference>
<evidence type="ECO:0000313" key="3">
    <source>
        <dbReference type="EMBL" id="POG59519.1"/>
    </source>
</evidence>
<keyword evidence="1" id="KW-0472">Membrane</keyword>
<evidence type="ECO:0000313" key="4">
    <source>
        <dbReference type="Proteomes" id="UP000018888"/>
    </source>
</evidence>
<keyword evidence="1" id="KW-0812">Transmembrane</keyword>
<name>A0A2P4P2A5_RHIID</name>
<dbReference type="EMBL" id="AUPC02000446">
    <property type="protein sequence ID" value="POG59519.1"/>
    <property type="molecule type" value="Genomic_DNA"/>
</dbReference>
<proteinExistence type="predicted"/>
<protein>
    <submittedName>
        <fullName evidence="3">Uncharacterized protein</fullName>
    </submittedName>
</protein>
<organism evidence="3 4">
    <name type="scientific">Rhizophagus irregularis (strain DAOM 181602 / DAOM 197198 / MUCL 43194)</name>
    <name type="common">Arbuscular mycorrhizal fungus</name>
    <name type="synonym">Glomus intraradices</name>
    <dbReference type="NCBI Taxonomy" id="747089"/>
    <lineage>
        <taxon>Eukaryota</taxon>
        <taxon>Fungi</taxon>
        <taxon>Fungi incertae sedis</taxon>
        <taxon>Mucoromycota</taxon>
        <taxon>Glomeromycotina</taxon>
        <taxon>Glomeromycetes</taxon>
        <taxon>Glomerales</taxon>
        <taxon>Glomeraceae</taxon>
        <taxon>Rhizophagus</taxon>
    </lineage>
</organism>
<evidence type="ECO:0000256" key="2">
    <source>
        <dbReference type="SAM" id="SignalP"/>
    </source>
</evidence>
<dbReference type="Proteomes" id="UP000018888">
    <property type="component" value="Unassembled WGS sequence"/>
</dbReference>
<sequence length="151" mass="16332">MHIIIFLISLLILCSINLTNCQYPGFPTSPPFLTSTTGFPEPSLTPLPSPTSLLQPTFSNNPFLTPEEPTFGSSDSPIQPSIVTVLSTTTTYVGPAVTTLPPTATVVTYVTVVDKTSSCNKPLLNLWNIGIFNIISTIALWFTVIIVYIVK</sequence>
<keyword evidence="2" id="KW-0732">Signal</keyword>
<feature type="chain" id="PRO_5015125396" evidence="2">
    <location>
        <begin position="22"/>
        <end position="151"/>
    </location>
</feature>
<dbReference type="AlphaFoldDB" id="A0A2P4P2A5"/>
<comment type="caution">
    <text evidence="3">The sequence shown here is derived from an EMBL/GenBank/DDBJ whole genome shotgun (WGS) entry which is preliminary data.</text>
</comment>
<reference evidence="3 4" key="2">
    <citation type="journal article" date="2018" name="New Phytol.">
        <title>High intraspecific genome diversity in the model arbuscular mycorrhizal symbiont Rhizophagus irregularis.</title>
        <authorList>
            <person name="Chen E.C.H."/>
            <person name="Morin E."/>
            <person name="Beaudet D."/>
            <person name="Noel J."/>
            <person name="Yildirir G."/>
            <person name="Ndikumana S."/>
            <person name="Charron P."/>
            <person name="St-Onge C."/>
            <person name="Giorgi J."/>
            <person name="Kruger M."/>
            <person name="Marton T."/>
            <person name="Ropars J."/>
            <person name="Grigoriev I.V."/>
            <person name="Hainaut M."/>
            <person name="Henrissat B."/>
            <person name="Roux C."/>
            <person name="Martin F."/>
            <person name="Corradi N."/>
        </authorList>
    </citation>
    <scope>NUCLEOTIDE SEQUENCE [LARGE SCALE GENOMIC DNA]</scope>
    <source>
        <strain evidence="3 4">DAOM 197198</strain>
    </source>
</reference>
<keyword evidence="4" id="KW-1185">Reference proteome</keyword>
<accession>A0A2P4P2A5</accession>
<keyword evidence="1" id="KW-1133">Transmembrane helix</keyword>
<feature type="signal peptide" evidence="2">
    <location>
        <begin position="1"/>
        <end position="21"/>
    </location>
</feature>
<dbReference type="VEuPathDB" id="FungiDB:RhiirFUN_020047"/>